<dbReference type="SUPFAM" id="SSF103473">
    <property type="entry name" value="MFS general substrate transporter"/>
    <property type="match status" value="1"/>
</dbReference>
<dbReference type="PANTHER" id="PTHR23513:SF6">
    <property type="entry name" value="MAJOR FACILITATOR SUPERFAMILY ASSOCIATED DOMAIN-CONTAINING PROTEIN"/>
    <property type="match status" value="1"/>
</dbReference>
<evidence type="ECO:0000313" key="9">
    <source>
        <dbReference type="EMBL" id="CAB4956837.1"/>
    </source>
</evidence>
<evidence type="ECO:0000256" key="7">
    <source>
        <dbReference type="SAM" id="Phobius"/>
    </source>
</evidence>
<reference evidence="9" key="1">
    <citation type="submission" date="2020-05" db="EMBL/GenBank/DDBJ databases">
        <authorList>
            <person name="Chiriac C."/>
            <person name="Salcher M."/>
            <person name="Ghai R."/>
            <person name="Kavagutti S V."/>
        </authorList>
    </citation>
    <scope>NUCLEOTIDE SEQUENCE</scope>
</reference>
<feature type="transmembrane region" description="Helical" evidence="7">
    <location>
        <begin position="375"/>
        <end position="392"/>
    </location>
</feature>
<dbReference type="Gene3D" id="1.20.1250.20">
    <property type="entry name" value="MFS general substrate transporter like domains"/>
    <property type="match status" value="1"/>
</dbReference>
<feature type="transmembrane region" description="Helical" evidence="7">
    <location>
        <begin position="225"/>
        <end position="247"/>
    </location>
</feature>
<evidence type="ECO:0000256" key="4">
    <source>
        <dbReference type="ARBA" id="ARBA00022692"/>
    </source>
</evidence>
<dbReference type="InterPro" id="IPR020846">
    <property type="entry name" value="MFS_dom"/>
</dbReference>
<feature type="transmembrane region" description="Helical" evidence="7">
    <location>
        <begin position="77"/>
        <end position="96"/>
    </location>
</feature>
<feature type="transmembrane region" description="Helical" evidence="7">
    <location>
        <begin position="253"/>
        <end position="275"/>
    </location>
</feature>
<dbReference type="PROSITE" id="PS50850">
    <property type="entry name" value="MFS"/>
    <property type="match status" value="1"/>
</dbReference>
<keyword evidence="6 7" id="KW-0472">Membrane</keyword>
<feature type="domain" description="Major facilitator superfamily (MFS) profile" evidence="8">
    <location>
        <begin position="221"/>
        <end position="405"/>
    </location>
</feature>
<keyword evidence="4 7" id="KW-0812">Transmembrane</keyword>
<dbReference type="PANTHER" id="PTHR23513">
    <property type="entry name" value="INTEGRAL MEMBRANE EFFLUX PROTEIN-RELATED"/>
    <property type="match status" value="1"/>
</dbReference>
<dbReference type="GO" id="GO:0022857">
    <property type="term" value="F:transmembrane transporter activity"/>
    <property type="evidence" value="ECO:0007669"/>
    <property type="project" value="InterPro"/>
</dbReference>
<keyword evidence="3" id="KW-1003">Cell membrane</keyword>
<evidence type="ECO:0000256" key="5">
    <source>
        <dbReference type="ARBA" id="ARBA00022989"/>
    </source>
</evidence>
<feature type="transmembrane region" description="Helical" evidence="7">
    <location>
        <begin position="287"/>
        <end position="306"/>
    </location>
</feature>
<feature type="transmembrane region" description="Helical" evidence="7">
    <location>
        <begin position="312"/>
        <end position="331"/>
    </location>
</feature>
<protein>
    <submittedName>
        <fullName evidence="9">Unannotated protein</fullName>
    </submittedName>
</protein>
<feature type="transmembrane region" description="Helical" evidence="7">
    <location>
        <begin position="46"/>
        <end position="68"/>
    </location>
</feature>
<dbReference type="CDD" id="cd06173">
    <property type="entry name" value="MFS_MefA_like"/>
    <property type="match status" value="1"/>
</dbReference>
<comment type="subcellular location">
    <subcellularLocation>
        <location evidence="1">Cell membrane</location>
        <topology evidence="1">Multi-pass membrane protein</topology>
    </subcellularLocation>
</comment>
<sequence>MANPKSLGAAFNRLWLAFSSSKLGDGLMAAAAPLLAISLTQDTVLIALSGAMYLLPWLFFAIAIGTLVDRIDRRRTLVAVAIFRALVATTLAVLIFTNTLSIYGLLLSTFLIGTADVFNDTALQSVIPTILNKDQLERGNSRFQMSDTVLQQFIGMPLGAAFFVISASLPFGLNALGFAIAAVLLVLIPRRHIAKKVVDADRPSFKAQLVEGLRFLWNDKRIMRLVVATALIGFGFNIAGATAVLYLTQTLGVPKVLFGLLMLSGGVGGLLGAWASPKLSQRFGRGVVLAWSITMTSVFELCQGLSPNVYFFIIASVGAGFAIAGWNVLLMSLYHTLIPNEVFGRVHGTRRTLVWGIMPIGALIGGFVAKIDLRAPYIVGGTFAILVAMYFFRFIRQLGNSSDNT</sequence>
<dbReference type="AlphaFoldDB" id="A0A6J7KMG0"/>
<organism evidence="9">
    <name type="scientific">freshwater metagenome</name>
    <dbReference type="NCBI Taxonomy" id="449393"/>
    <lineage>
        <taxon>unclassified sequences</taxon>
        <taxon>metagenomes</taxon>
        <taxon>ecological metagenomes</taxon>
    </lineage>
</organism>
<evidence type="ECO:0000256" key="6">
    <source>
        <dbReference type="ARBA" id="ARBA00023136"/>
    </source>
</evidence>
<feature type="transmembrane region" description="Helical" evidence="7">
    <location>
        <begin position="352"/>
        <end position="369"/>
    </location>
</feature>
<evidence type="ECO:0000259" key="8">
    <source>
        <dbReference type="PROSITE" id="PS50850"/>
    </source>
</evidence>
<accession>A0A6J7KMG0</accession>
<evidence type="ECO:0000256" key="2">
    <source>
        <dbReference type="ARBA" id="ARBA00022448"/>
    </source>
</evidence>
<gene>
    <name evidence="9" type="ORF">UFOPK3837_00802</name>
</gene>
<keyword evidence="2" id="KW-0813">Transport</keyword>
<dbReference type="GO" id="GO:0005886">
    <property type="term" value="C:plasma membrane"/>
    <property type="evidence" value="ECO:0007669"/>
    <property type="project" value="UniProtKB-SubCell"/>
</dbReference>
<evidence type="ECO:0000256" key="1">
    <source>
        <dbReference type="ARBA" id="ARBA00004651"/>
    </source>
</evidence>
<evidence type="ECO:0000256" key="3">
    <source>
        <dbReference type="ARBA" id="ARBA00022475"/>
    </source>
</evidence>
<proteinExistence type="predicted"/>
<keyword evidence="5 7" id="KW-1133">Transmembrane helix</keyword>
<dbReference type="InterPro" id="IPR010290">
    <property type="entry name" value="TM_effector"/>
</dbReference>
<dbReference type="Pfam" id="PF05977">
    <property type="entry name" value="MFS_3"/>
    <property type="match status" value="1"/>
</dbReference>
<name>A0A6J7KMG0_9ZZZZ</name>
<dbReference type="InterPro" id="IPR036259">
    <property type="entry name" value="MFS_trans_sf"/>
</dbReference>
<feature type="transmembrane region" description="Helical" evidence="7">
    <location>
        <begin position="171"/>
        <end position="188"/>
    </location>
</feature>
<dbReference type="EMBL" id="CAFBNO010000035">
    <property type="protein sequence ID" value="CAB4956837.1"/>
    <property type="molecule type" value="Genomic_DNA"/>
</dbReference>